<name>A0A3P8KJB9_9TREM</name>
<dbReference type="Proteomes" id="UP000269396">
    <property type="component" value="Unassembled WGS sequence"/>
</dbReference>
<sequence>MLPFIFTKKTLSPFHFCFLSRLGFFAKAIFPNFLDIASFECLLAAAFAGI</sequence>
<accession>A0A3P8KJB9</accession>
<keyword evidence="2" id="KW-1185">Reference proteome</keyword>
<gene>
    <name evidence="1" type="ORF">SMTD_LOCUS19914</name>
</gene>
<evidence type="ECO:0000313" key="1">
    <source>
        <dbReference type="EMBL" id="VDP81083.1"/>
    </source>
</evidence>
<organism evidence="1 2">
    <name type="scientific">Schistosoma mattheei</name>
    <dbReference type="NCBI Taxonomy" id="31246"/>
    <lineage>
        <taxon>Eukaryota</taxon>
        <taxon>Metazoa</taxon>
        <taxon>Spiralia</taxon>
        <taxon>Lophotrochozoa</taxon>
        <taxon>Platyhelminthes</taxon>
        <taxon>Trematoda</taxon>
        <taxon>Digenea</taxon>
        <taxon>Strigeidida</taxon>
        <taxon>Schistosomatoidea</taxon>
        <taxon>Schistosomatidae</taxon>
        <taxon>Schistosoma</taxon>
    </lineage>
</organism>
<reference evidence="1 2" key="1">
    <citation type="submission" date="2018-11" db="EMBL/GenBank/DDBJ databases">
        <authorList>
            <consortium name="Pathogen Informatics"/>
        </authorList>
    </citation>
    <scope>NUCLEOTIDE SEQUENCE [LARGE SCALE GENOMIC DNA]</scope>
    <source>
        <strain>Denwood</strain>
        <strain evidence="2">Zambia</strain>
    </source>
</reference>
<evidence type="ECO:0000313" key="2">
    <source>
        <dbReference type="Proteomes" id="UP000269396"/>
    </source>
</evidence>
<dbReference type="AlphaFoldDB" id="A0A3P8KJB9"/>
<protein>
    <submittedName>
        <fullName evidence="1">Uncharacterized protein</fullName>
    </submittedName>
</protein>
<proteinExistence type="predicted"/>
<dbReference type="EMBL" id="UZAL01043263">
    <property type="protein sequence ID" value="VDP81083.1"/>
    <property type="molecule type" value="Genomic_DNA"/>
</dbReference>